<dbReference type="Gene3D" id="3.40.50.150">
    <property type="entry name" value="Vaccinia Virus protein VP39"/>
    <property type="match status" value="1"/>
</dbReference>
<dbReference type="InterPro" id="IPR002591">
    <property type="entry name" value="Phosphodiest/P_Trfase"/>
</dbReference>
<dbReference type="GO" id="GO:0008757">
    <property type="term" value="F:S-adenosylmethionine-dependent methyltransferase activity"/>
    <property type="evidence" value="ECO:0007669"/>
    <property type="project" value="InterPro"/>
</dbReference>
<dbReference type="SUPFAM" id="SSF53649">
    <property type="entry name" value="Alkaline phosphatase-like"/>
    <property type="match status" value="1"/>
</dbReference>
<dbReference type="PANTHER" id="PTHR42912">
    <property type="entry name" value="METHYLTRANSFERASE"/>
    <property type="match status" value="1"/>
</dbReference>
<evidence type="ECO:0000313" key="3">
    <source>
        <dbReference type="Proteomes" id="UP000732377"/>
    </source>
</evidence>
<dbReference type="Proteomes" id="UP000732377">
    <property type="component" value="Unassembled WGS sequence"/>
</dbReference>
<sequence length="610" mass="69440">MRTPRLLVLACDAADPHLILAHRRRLPTLDRLCREGSYGIIDSLTRSGDVWTTYYTGLPPEVHGIQAVRLSKSKEPADLTKVQTDLFLWDWLNRWGLSVGFVESLYTFPAPQVNGFFVSGVPRPPHSQTDRSVHPPELRALIDREYVAGIPKPPKLRDLGITKPFAELSDQELRETLARGYWTNMPELLRPHLERYADLVFRLYERRPVDVLWVYFLEADYAGHFLMHEQPPRTMVRAYAELDRIFGRLIARLRPETVLFISDHGMLPIGHLLTREPPNPVMAEMVWEYRQTRYRLLSPDLAVLEGQNGGIYSGTHNYQGFYALRGPGVYRGQRSDIHFHDGFRLIVRAAGLPVPAGRAGRTPPVFNEFSQRRAAEYDQQQWASNPDYLSAFLAFADLRPEHHVLEAGVGTGQVAAAGAPRVARYVGLDNSEEMLVQARRKVPGLPLVHADLRAVPLPDRSFDRVLACSVLHHVTQGLDQVMRELYRVLRPGGRLVIGEGIPPSPESVAHFTEVFSLKEERLVLLPEHLVQLLERAGFVDIRFRRYVMPQVSVRGWLERSDLSDALKARLLEMHRTTPPAVQRAYRTTITEDDVLVDFTFALVSGSRPHW</sequence>
<dbReference type="AlphaFoldDB" id="A0A953LK97"/>
<name>A0A953LK97_SYMTR</name>
<dbReference type="CDD" id="cd02440">
    <property type="entry name" value="AdoMet_MTases"/>
    <property type="match status" value="1"/>
</dbReference>
<evidence type="ECO:0000259" key="1">
    <source>
        <dbReference type="Pfam" id="PF08241"/>
    </source>
</evidence>
<evidence type="ECO:0000313" key="2">
    <source>
        <dbReference type="EMBL" id="MBY6276757.1"/>
    </source>
</evidence>
<feature type="domain" description="Methyltransferase type 11" evidence="1">
    <location>
        <begin position="405"/>
        <end position="497"/>
    </location>
</feature>
<dbReference type="Pfam" id="PF08241">
    <property type="entry name" value="Methyltransf_11"/>
    <property type="match status" value="1"/>
</dbReference>
<dbReference type="InterPro" id="IPR013216">
    <property type="entry name" value="Methyltransf_11"/>
</dbReference>
<gene>
    <name evidence="2" type="ORF">CWE10_11205</name>
</gene>
<dbReference type="Pfam" id="PF01663">
    <property type="entry name" value="Phosphodiest"/>
    <property type="match status" value="1"/>
</dbReference>
<comment type="caution">
    <text evidence="2">The sequence shown here is derived from an EMBL/GenBank/DDBJ whole genome shotgun (WGS) entry which is preliminary data.</text>
</comment>
<dbReference type="RefSeq" id="WP_273379830.1">
    <property type="nucleotide sequence ID" value="NZ_PIUK01000106.1"/>
</dbReference>
<proteinExistence type="predicted"/>
<protein>
    <recommendedName>
        <fullName evidence="1">Methyltransferase type 11 domain-containing protein</fullName>
    </recommendedName>
</protein>
<organism evidence="2 3">
    <name type="scientific">Symbiobacterium thermophilum</name>
    <dbReference type="NCBI Taxonomy" id="2734"/>
    <lineage>
        <taxon>Bacteria</taxon>
        <taxon>Bacillati</taxon>
        <taxon>Bacillota</taxon>
        <taxon>Clostridia</taxon>
        <taxon>Eubacteriales</taxon>
        <taxon>Symbiobacteriaceae</taxon>
        <taxon>Symbiobacterium</taxon>
    </lineage>
</organism>
<dbReference type="Gene3D" id="3.40.720.10">
    <property type="entry name" value="Alkaline Phosphatase, subunit A"/>
    <property type="match status" value="1"/>
</dbReference>
<dbReference type="InterPro" id="IPR050508">
    <property type="entry name" value="Methyltransf_Superfamily"/>
</dbReference>
<dbReference type="InterPro" id="IPR017850">
    <property type="entry name" value="Alkaline_phosphatase_core_sf"/>
</dbReference>
<accession>A0A953LK97</accession>
<dbReference type="EMBL" id="PIUK01000106">
    <property type="protein sequence ID" value="MBY6276757.1"/>
    <property type="molecule type" value="Genomic_DNA"/>
</dbReference>
<dbReference type="InterPro" id="IPR029063">
    <property type="entry name" value="SAM-dependent_MTases_sf"/>
</dbReference>
<dbReference type="SUPFAM" id="SSF53335">
    <property type="entry name" value="S-adenosyl-L-methionine-dependent methyltransferases"/>
    <property type="match status" value="1"/>
</dbReference>
<reference evidence="2" key="1">
    <citation type="submission" date="2017-11" db="EMBL/GenBank/DDBJ databases">
        <title>Three new genomes from thermophilic consortium.</title>
        <authorList>
            <person name="Quaggio R."/>
            <person name="Amgarten D."/>
            <person name="Setubal J.C."/>
        </authorList>
    </citation>
    <scope>NUCLEOTIDE SEQUENCE</scope>
    <source>
        <strain evidence="2">ZCTH01-B2</strain>
    </source>
</reference>